<feature type="compositionally biased region" description="Basic and acidic residues" evidence="1">
    <location>
        <begin position="589"/>
        <end position="613"/>
    </location>
</feature>
<protein>
    <submittedName>
        <fullName evidence="3">Uncharacterized protein LOC106457402</fullName>
    </submittedName>
</protein>
<feature type="region of interest" description="Disordered" evidence="1">
    <location>
        <begin position="483"/>
        <end position="679"/>
    </location>
</feature>
<feature type="region of interest" description="Disordered" evidence="1">
    <location>
        <begin position="86"/>
        <end position="113"/>
    </location>
</feature>
<feature type="compositionally biased region" description="Acidic residues" evidence="1">
    <location>
        <begin position="1107"/>
        <end position="1116"/>
    </location>
</feature>
<feature type="region of interest" description="Disordered" evidence="1">
    <location>
        <begin position="1096"/>
        <end position="1116"/>
    </location>
</feature>
<feature type="compositionally biased region" description="Low complexity" evidence="1">
    <location>
        <begin position="558"/>
        <end position="569"/>
    </location>
</feature>
<feature type="compositionally biased region" description="Basic and acidic residues" evidence="1">
    <location>
        <begin position="536"/>
        <end position="557"/>
    </location>
</feature>
<dbReference type="RefSeq" id="XP_022239252.1">
    <property type="nucleotide sequence ID" value="XM_022383544.1"/>
</dbReference>
<feature type="region of interest" description="Disordered" evidence="1">
    <location>
        <begin position="722"/>
        <end position="768"/>
    </location>
</feature>
<dbReference type="Proteomes" id="UP000694941">
    <property type="component" value="Unplaced"/>
</dbReference>
<reference evidence="3" key="1">
    <citation type="submission" date="2025-08" db="UniProtKB">
        <authorList>
            <consortium name="RefSeq"/>
        </authorList>
    </citation>
    <scope>IDENTIFICATION</scope>
    <source>
        <tissue evidence="3">Muscle</tissue>
    </source>
</reference>
<feature type="compositionally biased region" description="Polar residues" evidence="1">
    <location>
        <begin position="214"/>
        <end position="236"/>
    </location>
</feature>
<keyword evidence="2" id="KW-1185">Reference proteome</keyword>
<feature type="region of interest" description="Disordered" evidence="1">
    <location>
        <begin position="200"/>
        <end position="236"/>
    </location>
</feature>
<feature type="compositionally biased region" description="Basic and acidic residues" evidence="1">
    <location>
        <begin position="856"/>
        <end position="879"/>
    </location>
</feature>
<evidence type="ECO:0000313" key="2">
    <source>
        <dbReference type="Proteomes" id="UP000694941"/>
    </source>
</evidence>
<name>A0ABM1S6J7_LIMPO</name>
<sequence length="1208" mass="137072">MVYSVCNESNILPYDEWIKLESVITYSTTYNETYHWECVHGERGILEWKRPSSSAYNNYSSNRAGKSKIPTYSTLSGSRISTPSAVYSRYGQSRDSHSSRDKGSYSGRSRGSSYISDCGNSNNATDYNYGSGFVSDYKPGYTLDYNKSGCISDYGRSNYGKTRYPSDSGKASYFSSGESYSLCGNASDRYLPTASPRFTYGSHCRNTSREETNSGKNTYSKSTSRNDTGGIKSYNTYTRSHSHEYPLSTYTRSNNKAESQPNYSRINSKANLRTNYCRSAINENISDPRQSRRDLNPNLSTINEDVPRTCRKTKQPPLAKSIKSAKVLADPMSDSEVEEKSASDEEEFVHCRATSPSVEAKSSGNHSNIISAPMKMKKSVVGKHASVKMMSVGQQVRAEDLLDSLSRSNNTNCRYTSSATRATPLYFDKYYNKYAMPSYRSCRPSTINTSLDHSLRNLKQEKTDTFSTSSNKLEITPSLTQRNLSNVEKDTPFSSVISAKDKNLQERQDSKEHDRNKNFISSDINVNDDSNYEIQDDNHQQEEKHKCSFDEKDDKNTSRSSSRNNIRSNELTSGKELTARLGSKNKFPRRNESPENLTELRKNESSKRSEILENHLLTTLSSENDSDEPSSRCRTLNTSHSRRRKRKSSRDNILYEGEKDNSRTFRELPPIPTGKESSENLLRSKSYFLDQELSGDTFCSSQYGHYAELKHQSSFNDFNEKVPRELESRSSETKNITNKTGQRGKKDEPEQVSLSRADSSAEESKTRIPVVDSEQNISETNKNIDVPDKDTKNCGCSAKHVSKFRLQVSVGDLPTIQKPSTVTCVNYTEIDTVKQAHSSQKIEKYSKEPFPNENSETEKEQSMERLDSSGENKEDEERSSSPYDNVEAFCFKPVFESYKETSKRDSGFSEIAQCSDSPYDNICTDSSPLFTFHPIEMPEKAHKQQLFQAEKKSKSEDQNSVLTPEDDTKINSNLSKCTKNAYLSKFISECKDIDYLLNDVKGEDPETFEEFENKFKHENMISATSTISQEEHENDEYNNVRSKEKSVSAEAQQNLTLFIGQCQDIDEMLGPLSTFVPYGLASPTEPFSAKWHDQIETPLTQKKTEEDSYDSLEEEKENDLLEEVGPSAVRVHESEAQQPQLDSYTEEIDYSAVRIRENRAMNTEITEYTEEIDSGINTAGQPQLLHGDISKNIKYWLEYQKVLDLLPE</sequence>
<feature type="compositionally biased region" description="Basic and acidic residues" evidence="1">
    <location>
        <begin position="722"/>
        <end position="732"/>
    </location>
</feature>
<evidence type="ECO:0000256" key="1">
    <source>
        <dbReference type="SAM" id="MobiDB-lite"/>
    </source>
</evidence>
<proteinExistence type="predicted"/>
<feature type="compositionally biased region" description="Polar residues" evidence="1">
    <location>
        <begin position="518"/>
        <end position="529"/>
    </location>
</feature>
<feature type="compositionally biased region" description="Basic and acidic residues" evidence="1">
    <location>
        <begin position="499"/>
        <end position="517"/>
    </location>
</feature>
<accession>A0ABM1S6J7</accession>
<feature type="region of interest" description="Disordered" evidence="1">
    <location>
        <begin position="835"/>
        <end position="882"/>
    </location>
</feature>
<gene>
    <name evidence="3" type="primary">LOC106457402</name>
</gene>
<dbReference type="GeneID" id="106457402"/>
<organism evidence="2 3">
    <name type="scientific">Limulus polyphemus</name>
    <name type="common">Atlantic horseshoe crab</name>
    <dbReference type="NCBI Taxonomy" id="6850"/>
    <lineage>
        <taxon>Eukaryota</taxon>
        <taxon>Metazoa</taxon>
        <taxon>Ecdysozoa</taxon>
        <taxon>Arthropoda</taxon>
        <taxon>Chelicerata</taxon>
        <taxon>Merostomata</taxon>
        <taxon>Xiphosura</taxon>
        <taxon>Limulidae</taxon>
        <taxon>Limulus</taxon>
    </lineage>
</organism>
<feature type="compositionally biased region" description="Polar residues" evidence="1">
    <location>
        <begin position="483"/>
        <end position="497"/>
    </location>
</feature>
<feature type="compositionally biased region" description="Basic and acidic residues" evidence="1">
    <location>
        <begin position="92"/>
        <end position="103"/>
    </location>
</feature>
<evidence type="ECO:0000313" key="3">
    <source>
        <dbReference type="RefSeq" id="XP_022239252.1"/>
    </source>
</evidence>
<feature type="compositionally biased region" description="Basic and acidic residues" evidence="1">
    <location>
        <begin position="656"/>
        <end position="666"/>
    </location>
</feature>
<feature type="compositionally biased region" description="Low complexity" evidence="1">
    <location>
        <begin position="104"/>
        <end position="113"/>
    </location>
</feature>